<dbReference type="SUPFAM" id="SSF54236">
    <property type="entry name" value="Ubiquitin-like"/>
    <property type="match status" value="1"/>
</dbReference>
<evidence type="ECO:0000313" key="3">
    <source>
        <dbReference type="Proteomes" id="UP001454036"/>
    </source>
</evidence>
<evidence type="ECO:0000259" key="1">
    <source>
        <dbReference type="Pfam" id="PF00240"/>
    </source>
</evidence>
<sequence>MSSAGVVAVSPIRDEFKGCPSVFNHGQESILIFVAMSGSVVPMRVLESDSIESVKLRIQTYKGFVIKNQKLIFRSLV</sequence>
<dbReference type="InterPro" id="IPR000626">
    <property type="entry name" value="Ubiquitin-like_dom"/>
</dbReference>
<dbReference type="Gene3D" id="3.10.20.90">
    <property type="entry name" value="Phosphatidylinositol 3-kinase Catalytic Subunit, Chain A, domain 1"/>
    <property type="match status" value="1"/>
</dbReference>
<accession>A0AAV3NUW7</accession>
<name>A0AAV3NUW7_LITER</name>
<dbReference type="Pfam" id="PF00240">
    <property type="entry name" value="ubiquitin"/>
    <property type="match status" value="1"/>
</dbReference>
<dbReference type="Proteomes" id="UP001454036">
    <property type="component" value="Unassembled WGS sequence"/>
</dbReference>
<reference evidence="2 3" key="1">
    <citation type="submission" date="2024-01" db="EMBL/GenBank/DDBJ databases">
        <title>The complete chloroplast genome sequence of Lithospermum erythrorhizon: insights into the phylogenetic relationship among Boraginaceae species and the maternal lineages of purple gromwells.</title>
        <authorList>
            <person name="Okada T."/>
            <person name="Watanabe K."/>
        </authorList>
    </citation>
    <scope>NUCLEOTIDE SEQUENCE [LARGE SCALE GENOMIC DNA]</scope>
</reference>
<evidence type="ECO:0000313" key="2">
    <source>
        <dbReference type="EMBL" id="GAA0142778.1"/>
    </source>
</evidence>
<dbReference type="InterPro" id="IPR029071">
    <property type="entry name" value="Ubiquitin-like_domsf"/>
</dbReference>
<feature type="domain" description="Ubiquitin-like" evidence="1">
    <location>
        <begin position="32"/>
        <end position="74"/>
    </location>
</feature>
<dbReference type="AlphaFoldDB" id="A0AAV3NUW7"/>
<protein>
    <recommendedName>
        <fullName evidence="1">Ubiquitin-like domain-containing protein</fullName>
    </recommendedName>
</protein>
<gene>
    <name evidence="2" type="ORF">LIER_03601</name>
</gene>
<dbReference type="EMBL" id="BAABME010000439">
    <property type="protein sequence ID" value="GAA0142778.1"/>
    <property type="molecule type" value="Genomic_DNA"/>
</dbReference>
<organism evidence="2 3">
    <name type="scientific">Lithospermum erythrorhizon</name>
    <name type="common">Purple gromwell</name>
    <name type="synonym">Lithospermum officinale var. erythrorhizon</name>
    <dbReference type="NCBI Taxonomy" id="34254"/>
    <lineage>
        <taxon>Eukaryota</taxon>
        <taxon>Viridiplantae</taxon>
        <taxon>Streptophyta</taxon>
        <taxon>Embryophyta</taxon>
        <taxon>Tracheophyta</taxon>
        <taxon>Spermatophyta</taxon>
        <taxon>Magnoliopsida</taxon>
        <taxon>eudicotyledons</taxon>
        <taxon>Gunneridae</taxon>
        <taxon>Pentapetalae</taxon>
        <taxon>asterids</taxon>
        <taxon>lamiids</taxon>
        <taxon>Boraginales</taxon>
        <taxon>Boraginaceae</taxon>
        <taxon>Boraginoideae</taxon>
        <taxon>Lithospermeae</taxon>
        <taxon>Lithospermum</taxon>
    </lineage>
</organism>
<comment type="caution">
    <text evidence="2">The sequence shown here is derived from an EMBL/GenBank/DDBJ whole genome shotgun (WGS) entry which is preliminary data.</text>
</comment>
<proteinExistence type="predicted"/>
<keyword evidence="3" id="KW-1185">Reference proteome</keyword>